<name>A0A8J2KT20_9HEXA</name>
<organism evidence="1 2">
    <name type="scientific">Allacma fusca</name>
    <dbReference type="NCBI Taxonomy" id="39272"/>
    <lineage>
        <taxon>Eukaryota</taxon>
        <taxon>Metazoa</taxon>
        <taxon>Ecdysozoa</taxon>
        <taxon>Arthropoda</taxon>
        <taxon>Hexapoda</taxon>
        <taxon>Collembola</taxon>
        <taxon>Symphypleona</taxon>
        <taxon>Sminthuridae</taxon>
        <taxon>Allacma</taxon>
    </lineage>
</organism>
<dbReference type="Proteomes" id="UP000708208">
    <property type="component" value="Unassembled WGS sequence"/>
</dbReference>
<reference evidence="1" key="1">
    <citation type="submission" date="2021-06" db="EMBL/GenBank/DDBJ databases">
        <authorList>
            <person name="Hodson N. C."/>
            <person name="Mongue J. A."/>
            <person name="Jaron S. K."/>
        </authorList>
    </citation>
    <scope>NUCLEOTIDE SEQUENCE</scope>
</reference>
<protein>
    <submittedName>
        <fullName evidence="1">Uncharacterized protein</fullName>
    </submittedName>
</protein>
<dbReference type="EMBL" id="CAJVCH010436726">
    <property type="protein sequence ID" value="CAG7819017.1"/>
    <property type="molecule type" value="Genomic_DNA"/>
</dbReference>
<accession>A0A8J2KT20</accession>
<gene>
    <name evidence="1" type="ORF">AFUS01_LOCUS29489</name>
</gene>
<keyword evidence="2" id="KW-1185">Reference proteome</keyword>
<sequence>MSTCTTGRFGDVRYDLHMGSMVCAVHTGRVDDFMYKHRSVTRKGSAVKKGKNTSVIWQAYKVKETLKQYQPQKSYLDHETVPAELVDETGATDDGQKPHVSKYMILKEFVEQDGKLSKGSWTKIMEDKIEVPKFEGDCLRLLKDAVPNVDEIRRSKIAFVGQIADSCIEQQIGNSSSYKTLGKKILVQYPRLNILAGDCSADYQKNKRKQSSRIPPMNDLLMAPVIAEVNSIRRRNRENRRITAGLQVEPRGKPVKVVESLKNRKMENGDNSVEMVVKKCKLDGLMSDPNADTLELVDCWRETFDYRTFEIKQLGLATMLSTYQLYYNADY</sequence>
<evidence type="ECO:0000313" key="1">
    <source>
        <dbReference type="EMBL" id="CAG7819017.1"/>
    </source>
</evidence>
<feature type="non-terminal residue" evidence="1">
    <location>
        <position position="331"/>
    </location>
</feature>
<evidence type="ECO:0000313" key="2">
    <source>
        <dbReference type="Proteomes" id="UP000708208"/>
    </source>
</evidence>
<dbReference type="AlphaFoldDB" id="A0A8J2KT20"/>
<comment type="caution">
    <text evidence="1">The sequence shown here is derived from an EMBL/GenBank/DDBJ whole genome shotgun (WGS) entry which is preliminary data.</text>
</comment>
<proteinExistence type="predicted"/>